<dbReference type="InterPro" id="IPR051396">
    <property type="entry name" value="Bact_Antivir_Def_Nuclease"/>
</dbReference>
<dbReference type="Proteomes" id="UP001200741">
    <property type="component" value="Unassembled WGS sequence"/>
</dbReference>
<keyword evidence="3" id="KW-1185">Reference proteome</keyword>
<dbReference type="PANTHER" id="PTHR43581:SF4">
    <property type="entry name" value="ATP_GTP PHOSPHATASE"/>
    <property type="match status" value="1"/>
</dbReference>
<keyword evidence="2" id="KW-0067">ATP-binding</keyword>
<name>A0ABS8XQK9_9BURK</name>
<dbReference type="Pfam" id="PF13304">
    <property type="entry name" value="AAA_21"/>
    <property type="match status" value="1"/>
</dbReference>
<organism evidence="2 3">
    <name type="scientific">Pelomonas cellulosilytica</name>
    <dbReference type="NCBI Taxonomy" id="2906762"/>
    <lineage>
        <taxon>Bacteria</taxon>
        <taxon>Pseudomonadati</taxon>
        <taxon>Pseudomonadota</taxon>
        <taxon>Betaproteobacteria</taxon>
        <taxon>Burkholderiales</taxon>
        <taxon>Sphaerotilaceae</taxon>
        <taxon>Roseateles</taxon>
    </lineage>
</organism>
<dbReference type="RefSeq" id="WP_233372048.1">
    <property type="nucleotide sequence ID" value="NZ_JAJTWU010000004.1"/>
</dbReference>
<dbReference type="SUPFAM" id="SSF52540">
    <property type="entry name" value="P-loop containing nucleoside triphosphate hydrolases"/>
    <property type="match status" value="1"/>
</dbReference>
<accession>A0ABS8XQK9</accession>
<dbReference type="PANTHER" id="PTHR43581">
    <property type="entry name" value="ATP/GTP PHOSPHATASE"/>
    <property type="match status" value="1"/>
</dbReference>
<evidence type="ECO:0000313" key="2">
    <source>
        <dbReference type="EMBL" id="MCE4555026.1"/>
    </source>
</evidence>
<sequence>MFTVVESYASIPRDARSHVYLIVDYWDDWFKFRTMFTVLVYDDNGVQHRAGSVKIGQVGLLPAPATPPPPPGARVPQLPTSFPYLDTNNFFSLGQDEDYYSTLRSLPVHICEYILVGLCDCAYNLALFERNQNQMVMHESLLRSVREGNVRNRLHRLAHGNVELTRFEFQYTLPAAPLEHGQLVPPAPPTLTFLVEPNSYPPTNVHVLVGRNGAGKTRCTQSLVNAVLGRQSEMAAPGQLARLGANLGEWDFAGLVSVSFSAFDEFEAPPSAALLNLRTGFIGLRGVDAEGRVVLKTKDDLADDFVKSFAICRSEPRRTRWLKAVATLNADPLFAEIEVSGFLQLEDQWETYVAHAFKRLSSGHAVVLLTTTRLVELVDEKTLVVLDEPEGHLHPPLLAAFVRAVSDLLVSRNGVALISTHSPVVLQEVPMRCVWMLRRTRTFAAVERPSMETFGESAGVLTREVFGLEVSNSGFHQMVAAVANEPGRRFEEVAGRFGGQLGSEAKVLARSLIAQRPN</sequence>
<reference evidence="2 3" key="1">
    <citation type="submission" date="2021-12" db="EMBL/GenBank/DDBJ databases">
        <title>Genome seq of P8.</title>
        <authorList>
            <person name="Seo T."/>
        </authorList>
    </citation>
    <scope>NUCLEOTIDE SEQUENCE [LARGE SCALE GENOMIC DNA]</scope>
    <source>
        <strain evidence="2 3">P8</strain>
    </source>
</reference>
<dbReference type="EMBL" id="JAJTWU010000004">
    <property type="protein sequence ID" value="MCE4555026.1"/>
    <property type="molecule type" value="Genomic_DNA"/>
</dbReference>
<gene>
    <name evidence="2" type="ORF">LXT13_11375</name>
</gene>
<keyword evidence="2" id="KW-0547">Nucleotide-binding</keyword>
<feature type="domain" description="ATPase AAA-type core" evidence="1">
    <location>
        <begin position="339"/>
        <end position="426"/>
    </location>
</feature>
<dbReference type="Gene3D" id="3.40.50.300">
    <property type="entry name" value="P-loop containing nucleotide triphosphate hydrolases"/>
    <property type="match status" value="1"/>
</dbReference>
<evidence type="ECO:0000313" key="3">
    <source>
        <dbReference type="Proteomes" id="UP001200741"/>
    </source>
</evidence>
<dbReference type="InterPro" id="IPR027417">
    <property type="entry name" value="P-loop_NTPase"/>
</dbReference>
<protein>
    <submittedName>
        <fullName evidence="2">ATP-binding protein</fullName>
    </submittedName>
</protein>
<dbReference type="GO" id="GO:0005524">
    <property type="term" value="F:ATP binding"/>
    <property type="evidence" value="ECO:0007669"/>
    <property type="project" value="UniProtKB-KW"/>
</dbReference>
<proteinExistence type="predicted"/>
<comment type="caution">
    <text evidence="2">The sequence shown here is derived from an EMBL/GenBank/DDBJ whole genome shotgun (WGS) entry which is preliminary data.</text>
</comment>
<dbReference type="InterPro" id="IPR003959">
    <property type="entry name" value="ATPase_AAA_core"/>
</dbReference>
<evidence type="ECO:0000259" key="1">
    <source>
        <dbReference type="Pfam" id="PF13304"/>
    </source>
</evidence>